<dbReference type="Gene3D" id="2.60.120.200">
    <property type="match status" value="1"/>
</dbReference>
<dbReference type="RefSeq" id="WP_310224628.1">
    <property type="nucleotide sequence ID" value="NZ_JAVDSB010000001.1"/>
</dbReference>
<dbReference type="Pfam" id="PF13385">
    <property type="entry name" value="Laminin_G_3"/>
    <property type="match status" value="1"/>
</dbReference>
<dbReference type="SUPFAM" id="SSF49899">
    <property type="entry name" value="Concanavalin A-like lectins/glucanases"/>
    <property type="match status" value="1"/>
</dbReference>
<name>A0ABU1NRT5_9BACL</name>
<accession>A0ABU1NRT5</accession>
<evidence type="ECO:0000313" key="2">
    <source>
        <dbReference type="Proteomes" id="UP001267290"/>
    </source>
</evidence>
<dbReference type="Proteomes" id="UP001267290">
    <property type="component" value="Unassembled WGS sequence"/>
</dbReference>
<protein>
    <recommendedName>
        <fullName evidence="3">LamG-like jellyroll fold domain-containing protein</fullName>
    </recommendedName>
</protein>
<keyword evidence="2" id="KW-1185">Reference proteome</keyword>
<dbReference type="InterPro" id="IPR013320">
    <property type="entry name" value="ConA-like_dom_sf"/>
</dbReference>
<comment type="caution">
    <text evidence="1">The sequence shown here is derived from an EMBL/GenBank/DDBJ whole genome shotgun (WGS) entry which is preliminary data.</text>
</comment>
<sequence>MKKNTDIITKHPNLVSFWDFQEGPGQARMSKGKEPYALLEGSESVERDDEGIFGPYSALLEEGKWFRIPRQELSKLNIHGENAQVTVVAWVKRRKKSNKECEFVAGIWNETNKKRQYGLFVNLSIWESGQQVCGHVSSLGGPTPGYRWCMDSSIGNTEIPLEEWHLIAFTYDGEYVRSYLNGKLDERPVRNPYHYPGGLFDGGADGADFTVGAVNRSNEIGNFFVGSIGGLAIYNHALTDEEIYNLAYM</sequence>
<evidence type="ECO:0000313" key="1">
    <source>
        <dbReference type="EMBL" id="MDR6550181.1"/>
    </source>
</evidence>
<dbReference type="EMBL" id="JAVDSB010000001">
    <property type="protein sequence ID" value="MDR6550181.1"/>
    <property type="molecule type" value="Genomic_DNA"/>
</dbReference>
<proteinExistence type="predicted"/>
<evidence type="ECO:0008006" key="3">
    <source>
        <dbReference type="Google" id="ProtNLM"/>
    </source>
</evidence>
<reference evidence="1 2" key="1">
    <citation type="submission" date="2023-07" db="EMBL/GenBank/DDBJ databases">
        <title>Sorghum-associated microbial communities from plants grown in Nebraska, USA.</title>
        <authorList>
            <person name="Schachtman D."/>
        </authorList>
    </citation>
    <scope>NUCLEOTIDE SEQUENCE [LARGE SCALE GENOMIC DNA]</scope>
    <source>
        <strain evidence="1 2">CC258</strain>
    </source>
</reference>
<gene>
    <name evidence="1" type="ORF">J2736_001364</name>
</gene>
<organism evidence="1 2">
    <name type="scientific">Paenibacillus qinlingensis</name>
    <dbReference type="NCBI Taxonomy" id="1837343"/>
    <lineage>
        <taxon>Bacteria</taxon>
        <taxon>Bacillati</taxon>
        <taxon>Bacillota</taxon>
        <taxon>Bacilli</taxon>
        <taxon>Bacillales</taxon>
        <taxon>Paenibacillaceae</taxon>
        <taxon>Paenibacillus</taxon>
    </lineage>
</organism>